<dbReference type="AlphaFoldDB" id="H3ZEU3"/>
<dbReference type="RefSeq" id="WP_008950661.1">
    <property type="nucleotide sequence ID" value="NZ_AHTH01000026.1"/>
</dbReference>
<dbReference type="InterPro" id="IPR050708">
    <property type="entry name" value="T6SS_VgrG/RHS"/>
</dbReference>
<evidence type="ECO:0000313" key="4">
    <source>
        <dbReference type="EMBL" id="EHR40895.1"/>
    </source>
</evidence>
<dbReference type="Gene3D" id="2.180.10.10">
    <property type="entry name" value="RHS repeat-associated core"/>
    <property type="match status" value="1"/>
</dbReference>
<dbReference type="PATRIC" id="fig|1129374.4.peg.1876"/>
<gene>
    <name evidence="4" type="ORF">AJE_09389</name>
</gene>
<reference evidence="4 5" key="1">
    <citation type="journal article" date="2012" name="J. Bacteriol.">
        <title>Genome Sequence of Extracellular-Protease-Producing Alishewanella jeotgali Isolated from Traditional Korean Fermented Seafood.</title>
        <authorList>
            <person name="Jung J."/>
            <person name="Chun J."/>
            <person name="Park W."/>
        </authorList>
    </citation>
    <scope>NUCLEOTIDE SEQUENCE [LARGE SCALE GENOMIC DNA]</scope>
    <source>
        <strain evidence="4 5">KCTC 22429</strain>
    </source>
</reference>
<keyword evidence="1" id="KW-0677">Repeat</keyword>
<dbReference type="Proteomes" id="UP000012046">
    <property type="component" value="Unassembled WGS sequence"/>
</dbReference>
<name>H3ZEU3_9ALTE</name>
<dbReference type="PANTHER" id="PTHR32305">
    <property type="match status" value="1"/>
</dbReference>
<dbReference type="Pfam" id="PF25023">
    <property type="entry name" value="TEN_YD-shell"/>
    <property type="match status" value="1"/>
</dbReference>
<evidence type="ECO:0000256" key="1">
    <source>
        <dbReference type="ARBA" id="ARBA00022737"/>
    </source>
</evidence>
<evidence type="ECO:0000259" key="3">
    <source>
        <dbReference type="Pfam" id="PF25023"/>
    </source>
</evidence>
<keyword evidence="5" id="KW-1185">Reference proteome</keyword>
<accession>H3ZEU3</accession>
<dbReference type="PANTHER" id="PTHR32305:SF15">
    <property type="entry name" value="PROTEIN RHSA-RELATED"/>
    <property type="match status" value="1"/>
</dbReference>
<evidence type="ECO:0000313" key="5">
    <source>
        <dbReference type="Proteomes" id="UP000012046"/>
    </source>
</evidence>
<comment type="caution">
    <text evidence="4">The sequence shown here is derived from an EMBL/GenBank/DDBJ whole genome shotgun (WGS) entry which is preliminary data.</text>
</comment>
<evidence type="ECO:0000259" key="2">
    <source>
        <dbReference type="Pfam" id="PF03527"/>
    </source>
</evidence>
<dbReference type="InterPro" id="IPR056823">
    <property type="entry name" value="TEN-like_YD-shell"/>
</dbReference>
<sequence length="365" mass="40641">MGNHSFSYDDLGNRTARSGAIAESYSINTSSNWLNQGTRGSQTRVFTYDASGNVTNEKRFDGSNFGYVYNSDNRMIKAGTTDYKYNALGQRVYKKVGSTETRFIYSPTGQLLAEGTAKQYIYFQGQVVGYINNNQLYYVHNDHLGRPEVITNQSKGVVWRAKLEAFDRSVLTTSIGEFNIGFPGQYWDSEKQSWYNYFRDYDATLGRYLQSDPIGLAGGLNTYGYVSGNPISRIDPDGLCEKKNPFEDCMNDFKKSMGESGNLFIGSTSLLELGGSNNGYAALGAASSWLYSDGVKSRQIDVNSKGWENGPRSINGIEYPNKNFIRSSTVQNGLKVAGRFLTVSTIAGTYADVWMRTYCISKTML</sequence>
<dbReference type="PRINTS" id="PR00394">
    <property type="entry name" value="RHSPROTEIN"/>
</dbReference>
<proteinExistence type="predicted"/>
<dbReference type="InterPro" id="IPR022385">
    <property type="entry name" value="Rhs_assc_core"/>
</dbReference>
<feature type="domain" description="Teneurin-like YD-shell" evidence="3">
    <location>
        <begin position="23"/>
        <end position="119"/>
    </location>
</feature>
<organism evidence="4 5">
    <name type="scientific">Alishewanella jeotgali KCTC 22429</name>
    <dbReference type="NCBI Taxonomy" id="1129374"/>
    <lineage>
        <taxon>Bacteria</taxon>
        <taxon>Pseudomonadati</taxon>
        <taxon>Pseudomonadota</taxon>
        <taxon>Gammaproteobacteria</taxon>
        <taxon>Alteromonadales</taxon>
        <taxon>Alteromonadaceae</taxon>
        <taxon>Alishewanella</taxon>
    </lineage>
</organism>
<dbReference type="EMBL" id="AHTH01000026">
    <property type="protein sequence ID" value="EHR40895.1"/>
    <property type="molecule type" value="Genomic_DNA"/>
</dbReference>
<dbReference type="STRING" id="1129374.AJE_09389"/>
<protein>
    <submittedName>
        <fullName evidence="4">Putative RHS-repeat-containing protein</fullName>
    </submittedName>
</protein>
<dbReference type="InterPro" id="IPR001826">
    <property type="entry name" value="RHS"/>
</dbReference>
<dbReference type="Pfam" id="PF03527">
    <property type="entry name" value="RHS"/>
    <property type="match status" value="1"/>
</dbReference>
<dbReference type="NCBIfam" id="TIGR03696">
    <property type="entry name" value="Rhs_assc_core"/>
    <property type="match status" value="1"/>
</dbReference>
<dbReference type="eggNOG" id="COG3209">
    <property type="taxonomic scope" value="Bacteria"/>
</dbReference>
<feature type="domain" description="RHS protein conserved region" evidence="2">
    <location>
        <begin position="137"/>
        <end position="166"/>
    </location>
</feature>